<dbReference type="SUPFAM" id="SSF103190">
    <property type="entry name" value="Sensory domain-like"/>
    <property type="match status" value="1"/>
</dbReference>
<evidence type="ECO:0000256" key="3">
    <source>
        <dbReference type="ARBA" id="ARBA00022692"/>
    </source>
</evidence>
<feature type="transmembrane region" description="Helical" evidence="6">
    <location>
        <begin position="529"/>
        <end position="549"/>
    </location>
</feature>
<feature type="domain" description="Single cache" evidence="7">
    <location>
        <begin position="421"/>
        <end position="520"/>
    </location>
</feature>
<dbReference type="Proteomes" id="UP000034846">
    <property type="component" value="Unassembled WGS sequence"/>
</dbReference>
<feature type="transmembrane region" description="Helical" evidence="6">
    <location>
        <begin position="115"/>
        <end position="132"/>
    </location>
</feature>
<evidence type="ECO:0000256" key="4">
    <source>
        <dbReference type="ARBA" id="ARBA00022989"/>
    </source>
</evidence>
<keyword evidence="4 6" id="KW-1133">Transmembrane helix</keyword>
<dbReference type="InterPro" id="IPR029151">
    <property type="entry name" value="Sensor-like_sf"/>
</dbReference>
<feature type="transmembrane region" description="Helical" evidence="6">
    <location>
        <begin position="144"/>
        <end position="166"/>
    </location>
</feature>
<dbReference type="GO" id="GO:0005886">
    <property type="term" value="C:plasma membrane"/>
    <property type="evidence" value="ECO:0007669"/>
    <property type="project" value="UniProtKB-SubCell"/>
</dbReference>
<reference evidence="8 9" key="1">
    <citation type="journal article" date="2015" name="Nature">
        <title>rRNA introns, odd ribosomes, and small enigmatic genomes across a large radiation of phyla.</title>
        <authorList>
            <person name="Brown C.T."/>
            <person name="Hug L.A."/>
            <person name="Thomas B.C."/>
            <person name="Sharon I."/>
            <person name="Castelle C.J."/>
            <person name="Singh A."/>
            <person name="Wilkins M.J."/>
            <person name="Williams K.H."/>
            <person name="Banfield J.F."/>
        </authorList>
    </citation>
    <scope>NUCLEOTIDE SEQUENCE [LARGE SCALE GENOMIC DNA]</scope>
</reference>
<evidence type="ECO:0000259" key="7">
    <source>
        <dbReference type="Pfam" id="PF17202"/>
    </source>
</evidence>
<evidence type="ECO:0000313" key="9">
    <source>
        <dbReference type="Proteomes" id="UP000034846"/>
    </source>
</evidence>
<comment type="subcellular location">
    <subcellularLocation>
        <location evidence="1">Cell membrane</location>
        <topology evidence="1">Multi-pass membrane protein</topology>
    </subcellularLocation>
</comment>
<feature type="transmembrane region" description="Helical" evidence="6">
    <location>
        <begin position="75"/>
        <end position="95"/>
    </location>
</feature>
<keyword evidence="5 6" id="KW-0472">Membrane</keyword>
<dbReference type="Pfam" id="PF17202">
    <property type="entry name" value="sCache_3_3"/>
    <property type="match status" value="1"/>
</dbReference>
<evidence type="ECO:0000256" key="2">
    <source>
        <dbReference type="ARBA" id="ARBA00022475"/>
    </source>
</evidence>
<dbReference type="InterPro" id="IPR033463">
    <property type="entry name" value="sCache_3"/>
</dbReference>
<feature type="transmembrane region" description="Helical" evidence="6">
    <location>
        <begin position="6"/>
        <end position="29"/>
    </location>
</feature>
<protein>
    <recommendedName>
        <fullName evidence="7">Single cache domain-containing protein</fullName>
    </recommendedName>
</protein>
<sequence length="558" mass="62266">MEIFISEFIYFSTLIFSATVTCTTAVFFLVTGYREKQCFRLAYGTAATLLTGALLSSLFQQAWPSLGSLTAQLEAAGVFLLFVSSFINPEISCIAQPPKDRHCPKLKPHSLSAKAITAVSVIIFFIFTAVALRSPNLIPIEPAFAFQIVALIVAFILNVTMVTHFIKNRHHGICFKRAMYLGIGYLLIFFRESLLTFIYQPTTSSVLIEQSRTPYGSAWIIMSIVTLLAFAVLGRWSWDFIRQTDIIKRFVMLLLTSITFAAAGSLIFTVLMFSQMERDQIGLVTHSSESELIFTQSQLDMSMYIARLAGTNPVILQAIKEGDYTNASLFADRYVEQTKISHLRLYTKYGEVFVSATDPREEHQLSTTDPLLGYVLVNKTQAQSFDTVKGVLVPQIIARALYPLIQEGELLGAVETVYTFDNAHADYIKSATHLDITFFTGAQRSATTLVSSDGVSRWIGSFTTEPDVVSQALEHGEPVALKTSMLDETYYASYQPIRHLDGSVIGMFSVAHSANEVLEQTRLRLLHGFYIATVGSFILALIVLFATTMRRRWIAESR</sequence>
<name>A0A0G1ZQK6_9BACT</name>
<evidence type="ECO:0000313" key="8">
    <source>
        <dbReference type="EMBL" id="KKW30522.1"/>
    </source>
</evidence>
<proteinExistence type="predicted"/>
<comment type="caution">
    <text evidence="8">The sequence shown here is derived from an EMBL/GenBank/DDBJ whole genome shotgun (WGS) entry which is preliminary data.</text>
</comment>
<feature type="transmembrane region" description="Helical" evidence="6">
    <location>
        <begin position="178"/>
        <end position="199"/>
    </location>
</feature>
<evidence type="ECO:0000256" key="6">
    <source>
        <dbReference type="SAM" id="Phobius"/>
    </source>
</evidence>
<organism evidence="8 9">
    <name type="scientific">Candidatus Uhrbacteria bacterium GW2011_GWD2_52_7</name>
    <dbReference type="NCBI Taxonomy" id="1618989"/>
    <lineage>
        <taxon>Bacteria</taxon>
        <taxon>Candidatus Uhriibacteriota</taxon>
    </lineage>
</organism>
<accession>A0A0G1ZQK6</accession>
<keyword evidence="2" id="KW-1003">Cell membrane</keyword>
<feature type="transmembrane region" description="Helical" evidence="6">
    <location>
        <begin position="41"/>
        <end position="63"/>
    </location>
</feature>
<dbReference type="AlphaFoldDB" id="A0A0G1ZQK6"/>
<gene>
    <name evidence="8" type="ORF">UY72_C0010G0002</name>
</gene>
<dbReference type="EMBL" id="LCRD01000010">
    <property type="protein sequence ID" value="KKW30522.1"/>
    <property type="molecule type" value="Genomic_DNA"/>
</dbReference>
<keyword evidence="3 6" id="KW-0812">Transmembrane</keyword>
<evidence type="ECO:0000256" key="5">
    <source>
        <dbReference type="ARBA" id="ARBA00023136"/>
    </source>
</evidence>
<evidence type="ECO:0000256" key="1">
    <source>
        <dbReference type="ARBA" id="ARBA00004651"/>
    </source>
</evidence>
<feature type="transmembrane region" description="Helical" evidence="6">
    <location>
        <begin position="219"/>
        <end position="238"/>
    </location>
</feature>
<feature type="transmembrane region" description="Helical" evidence="6">
    <location>
        <begin position="250"/>
        <end position="273"/>
    </location>
</feature>